<evidence type="ECO:0000313" key="1">
    <source>
        <dbReference type="EMBL" id="ABM57773.1"/>
    </source>
</evidence>
<dbReference type="EMBL" id="CP000542">
    <property type="protein sequence ID" value="ABM57773.1"/>
    <property type="molecule type" value="Genomic_DNA"/>
</dbReference>
<accession>A1WJG6</accession>
<dbReference type="Pfam" id="PF13344">
    <property type="entry name" value="Hydrolase_6"/>
    <property type="match status" value="1"/>
</dbReference>
<dbReference type="Pfam" id="PF13242">
    <property type="entry name" value="Hydrolase_like"/>
    <property type="match status" value="1"/>
</dbReference>
<dbReference type="eggNOG" id="COG0647">
    <property type="taxonomic scope" value="Bacteria"/>
</dbReference>
<dbReference type="InterPro" id="IPR023214">
    <property type="entry name" value="HAD_sf"/>
</dbReference>
<keyword evidence="1" id="KW-0378">Hydrolase</keyword>
<dbReference type="Proteomes" id="UP000000374">
    <property type="component" value="Chromosome"/>
</dbReference>
<dbReference type="InterPro" id="IPR036412">
    <property type="entry name" value="HAD-like_sf"/>
</dbReference>
<protein>
    <submittedName>
        <fullName evidence="1">HAD-superfamily subfamily IIA hydrolase like protein</fullName>
    </submittedName>
</protein>
<dbReference type="GO" id="GO:0005737">
    <property type="term" value="C:cytoplasm"/>
    <property type="evidence" value="ECO:0007669"/>
    <property type="project" value="TreeGrafter"/>
</dbReference>
<dbReference type="SUPFAM" id="SSF56784">
    <property type="entry name" value="HAD-like"/>
    <property type="match status" value="1"/>
</dbReference>
<dbReference type="HOGENOM" id="CLU_043473_2_1_4"/>
<dbReference type="GO" id="GO:0016791">
    <property type="term" value="F:phosphatase activity"/>
    <property type="evidence" value="ECO:0007669"/>
    <property type="project" value="TreeGrafter"/>
</dbReference>
<dbReference type="InterPro" id="IPR006357">
    <property type="entry name" value="HAD-SF_hydro_IIA"/>
</dbReference>
<dbReference type="PANTHER" id="PTHR19288">
    <property type="entry name" value="4-NITROPHENYLPHOSPHATASE-RELATED"/>
    <property type="match status" value="1"/>
</dbReference>
<proteinExistence type="predicted"/>
<gene>
    <name evidence="1" type="ordered locus">Veis_2021</name>
</gene>
<dbReference type="OrthoDB" id="148966at2"/>
<organism evidence="1 2">
    <name type="scientific">Verminephrobacter eiseniae (strain EF01-2)</name>
    <dbReference type="NCBI Taxonomy" id="391735"/>
    <lineage>
        <taxon>Bacteria</taxon>
        <taxon>Pseudomonadati</taxon>
        <taxon>Pseudomonadota</taxon>
        <taxon>Betaproteobacteria</taxon>
        <taxon>Burkholderiales</taxon>
        <taxon>Comamonadaceae</taxon>
        <taxon>Verminephrobacter</taxon>
    </lineage>
</organism>
<dbReference type="InterPro" id="IPR006356">
    <property type="entry name" value="HAD-SF_hydro_IIA_hyp3"/>
</dbReference>
<sequence>MTRWAAGLAELAPHFDGFVLDQFGVLHDGQAPYPGVADALRQLRAHAKRVLVLSNSGKRAAYNRQRLAGFGITPGLYDDLISSGELCRQMLARRDRAPWATLGRRVLLLDPGQDRPLIDALALDAVDSVEQADFILLASLADGMQPASLQALLDAAAARRLPLVCANPDRQRLTLHGIAPGSGSVAAHYEQMGGMVVWVGKPYPLIYAACRERLAGLGAERICALGDSIEHDLLGGSRAGLATCFVAGGLHAQDFERAGAANRAAELQRLLALPAAHGAPAPAWALPRLQWS</sequence>
<dbReference type="KEGG" id="vei:Veis_2021"/>
<dbReference type="AlphaFoldDB" id="A1WJG6"/>
<reference evidence="2" key="1">
    <citation type="submission" date="2006-12" db="EMBL/GenBank/DDBJ databases">
        <title>Complete sequence of chromosome 1 of Verminephrobacter eiseniae EF01-2.</title>
        <authorList>
            <person name="Copeland A."/>
            <person name="Lucas S."/>
            <person name="Lapidus A."/>
            <person name="Barry K."/>
            <person name="Detter J.C."/>
            <person name="Glavina del Rio T."/>
            <person name="Dalin E."/>
            <person name="Tice H."/>
            <person name="Pitluck S."/>
            <person name="Chertkov O."/>
            <person name="Brettin T."/>
            <person name="Bruce D."/>
            <person name="Han C."/>
            <person name="Tapia R."/>
            <person name="Gilna P."/>
            <person name="Schmutz J."/>
            <person name="Larimer F."/>
            <person name="Land M."/>
            <person name="Hauser L."/>
            <person name="Kyrpides N."/>
            <person name="Kim E."/>
            <person name="Stahl D."/>
            <person name="Richardson P."/>
        </authorList>
    </citation>
    <scope>NUCLEOTIDE SEQUENCE [LARGE SCALE GENOMIC DNA]</scope>
    <source>
        <strain evidence="2">EF01-2</strain>
    </source>
</reference>
<dbReference type="GeneID" id="76460606"/>
<evidence type="ECO:0000313" key="2">
    <source>
        <dbReference type="Proteomes" id="UP000000374"/>
    </source>
</evidence>
<name>A1WJG6_VEREI</name>
<dbReference type="STRING" id="391735.Veis_2021"/>
<dbReference type="RefSeq" id="WP_011809779.1">
    <property type="nucleotide sequence ID" value="NC_008786.1"/>
</dbReference>
<dbReference type="NCBIfam" id="TIGR01459">
    <property type="entry name" value="HAD-SF-IIA-hyp4"/>
    <property type="match status" value="1"/>
</dbReference>
<dbReference type="PANTHER" id="PTHR19288:SF90">
    <property type="entry name" value="OS08G0542600 PROTEIN"/>
    <property type="match status" value="1"/>
</dbReference>
<dbReference type="Gene3D" id="3.40.50.1000">
    <property type="entry name" value="HAD superfamily/HAD-like"/>
    <property type="match status" value="2"/>
</dbReference>
<keyword evidence="2" id="KW-1185">Reference proteome</keyword>